<dbReference type="SUPFAM" id="SSF53474">
    <property type="entry name" value="alpha/beta-Hydrolases"/>
    <property type="match status" value="1"/>
</dbReference>
<organism evidence="2 3">
    <name type="scientific">Candidatus Nitrosocosmicus franklandianus</name>
    <dbReference type="NCBI Taxonomy" id="1798806"/>
    <lineage>
        <taxon>Archaea</taxon>
        <taxon>Nitrososphaerota</taxon>
        <taxon>Nitrososphaeria</taxon>
        <taxon>Nitrososphaerales</taxon>
        <taxon>Nitrososphaeraceae</taxon>
        <taxon>Candidatus Nitrosocosmicus</taxon>
    </lineage>
</organism>
<keyword evidence="2" id="KW-0560">Oxidoreductase</keyword>
<dbReference type="RefSeq" id="WP_134484641.1">
    <property type="nucleotide sequence ID" value="NZ_LR216287.1"/>
</dbReference>
<evidence type="ECO:0000259" key="1">
    <source>
        <dbReference type="Pfam" id="PF08386"/>
    </source>
</evidence>
<dbReference type="InterPro" id="IPR013595">
    <property type="entry name" value="Pept_S33_TAP-like_C"/>
</dbReference>
<sequence>MVLSTTLKKQFEINESWLSKNWTGVCDQLQKLTEPTLIITGTEDKAVPADNSLVLIDKIPVSWLVQIKDAGHGLMYQYPETFTSIVKTFLNLTDKNKR</sequence>
<feature type="domain" description="Peptidase S33 tripeptidyl aminopeptidase-like C-terminal" evidence="1">
    <location>
        <begin position="29"/>
        <end position="91"/>
    </location>
</feature>
<accession>A0A484I9I0</accession>
<dbReference type="Proteomes" id="UP000294299">
    <property type="component" value="Chromosome NFRAN"/>
</dbReference>
<dbReference type="EMBL" id="LR216287">
    <property type="protein sequence ID" value="VFJ14431.1"/>
    <property type="molecule type" value="Genomic_DNA"/>
</dbReference>
<name>A0A484I9I0_9ARCH</name>
<evidence type="ECO:0000313" key="3">
    <source>
        <dbReference type="Proteomes" id="UP000294299"/>
    </source>
</evidence>
<keyword evidence="3" id="KW-1185">Reference proteome</keyword>
<dbReference type="OrthoDB" id="10682at2157"/>
<dbReference type="KEGG" id="nfn:NFRAN_2109"/>
<dbReference type="EC" id="1.11.1.18" evidence="2"/>
<reference evidence="2 3" key="1">
    <citation type="submission" date="2019-02" db="EMBL/GenBank/DDBJ databases">
        <authorList>
            <person name="Lehtovirta-Morley E L."/>
        </authorList>
    </citation>
    <scope>NUCLEOTIDE SEQUENCE [LARGE SCALE GENOMIC DNA]</scope>
    <source>
        <strain evidence="2">NFRAN1</strain>
    </source>
</reference>
<proteinExistence type="predicted"/>
<gene>
    <name evidence="2" type="ORF">NFRAN_2109</name>
</gene>
<keyword evidence="2" id="KW-0575">Peroxidase</keyword>
<dbReference type="GO" id="GO:0019806">
    <property type="term" value="F:bromide peroxidase activity"/>
    <property type="evidence" value="ECO:0007669"/>
    <property type="project" value="UniProtKB-EC"/>
</dbReference>
<dbReference type="InterPro" id="IPR029058">
    <property type="entry name" value="AB_hydrolase_fold"/>
</dbReference>
<protein>
    <submittedName>
        <fullName evidence="2">Non-heme bromoperoxidase BpoC</fullName>
        <ecNumber evidence="2">1.11.1.18</ecNumber>
    </submittedName>
</protein>
<dbReference type="Gene3D" id="3.40.50.1820">
    <property type="entry name" value="alpha/beta hydrolase"/>
    <property type="match status" value="1"/>
</dbReference>
<evidence type="ECO:0000313" key="2">
    <source>
        <dbReference type="EMBL" id="VFJ14431.1"/>
    </source>
</evidence>
<dbReference type="Pfam" id="PF08386">
    <property type="entry name" value="Abhydrolase_4"/>
    <property type="match status" value="1"/>
</dbReference>
<dbReference type="AlphaFoldDB" id="A0A484I9I0"/>
<dbReference type="GeneID" id="39421374"/>